<keyword evidence="4" id="KW-1185">Reference proteome</keyword>
<proteinExistence type="predicted"/>
<dbReference type="GeneID" id="54288942"/>
<gene>
    <name evidence="3" type="ORF">BU24DRAFT_457483</name>
</gene>
<dbReference type="Proteomes" id="UP000799778">
    <property type="component" value="Unassembled WGS sequence"/>
</dbReference>
<dbReference type="RefSeq" id="XP_033389844.1">
    <property type="nucleotide sequence ID" value="XM_033531545.1"/>
</dbReference>
<organism evidence="3 4">
    <name type="scientific">Aaosphaeria arxii CBS 175.79</name>
    <dbReference type="NCBI Taxonomy" id="1450172"/>
    <lineage>
        <taxon>Eukaryota</taxon>
        <taxon>Fungi</taxon>
        <taxon>Dikarya</taxon>
        <taxon>Ascomycota</taxon>
        <taxon>Pezizomycotina</taxon>
        <taxon>Dothideomycetes</taxon>
        <taxon>Pleosporomycetidae</taxon>
        <taxon>Pleosporales</taxon>
        <taxon>Pleosporales incertae sedis</taxon>
        <taxon>Aaosphaeria</taxon>
    </lineage>
</organism>
<protein>
    <submittedName>
        <fullName evidence="3">Uncharacterized protein</fullName>
    </submittedName>
</protein>
<accession>A0A6A5Y7G2</accession>
<feature type="chain" id="PRO_5025621832" evidence="2">
    <location>
        <begin position="21"/>
        <end position="86"/>
    </location>
</feature>
<reference evidence="3" key="1">
    <citation type="journal article" date="2020" name="Stud. Mycol.">
        <title>101 Dothideomycetes genomes: a test case for predicting lifestyles and emergence of pathogens.</title>
        <authorList>
            <person name="Haridas S."/>
            <person name="Albert R."/>
            <person name="Binder M."/>
            <person name="Bloem J."/>
            <person name="Labutti K."/>
            <person name="Salamov A."/>
            <person name="Andreopoulos B."/>
            <person name="Baker S."/>
            <person name="Barry K."/>
            <person name="Bills G."/>
            <person name="Bluhm B."/>
            <person name="Cannon C."/>
            <person name="Castanera R."/>
            <person name="Culley D."/>
            <person name="Daum C."/>
            <person name="Ezra D."/>
            <person name="Gonzalez J."/>
            <person name="Henrissat B."/>
            <person name="Kuo A."/>
            <person name="Liang C."/>
            <person name="Lipzen A."/>
            <person name="Lutzoni F."/>
            <person name="Magnuson J."/>
            <person name="Mondo S."/>
            <person name="Nolan M."/>
            <person name="Ohm R."/>
            <person name="Pangilinan J."/>
            <person name="Park H.-J."/>
            <person name="Ramirez L."/>
            <person name="Alfaro M."/>
            <person name="Sun H."/>
            <person name="Tritt A."/>
            <person name="Yoshinaga Y."/>
            <person name="Zwiers L.-H."/>
            <person name="Turgeon B."/>
            <person name="Goodwin S."/>
            <person name="Spatafora J."/>
            <person name="Crous P."/>
            <person name="Grigoriev I."/>
        </authorList>
    </citation>
    <scope>NUCLEOTIDE SEQUENCE</scope>
    <source>
        <strain evidence="3">CBS 175.79</strain>
    </source>
</reference>
<dbReference type="AlphaFoldDB" id="A0A6A5Y7G2"/>
<evidence type="ECO:0000313" key="3">
    <source>
        <dbReference type="EMBL" id="KAF2021505.1"/>
    </source>
</evidence>
<dbReference type="EMBL" id="ML978066">
    <property type="protein sequence ID" value="KAF2021505.1"/>
    <property type="molecule type" value="Genomic_DNA"/>
</dbReference>
<feature type="region of interest" description="Disordered" evidence="1">
    <location>
        <begin position="42"/>
        <end position="63"/>
    </location>
</feature>
<keyword evidence="2" id="KW-0732">Signal</keyword>
<evidence type="ECO:0000313" key="4">
    <source>
        <dbReference type="Proteomes" id="UP000799778"/>
    </source>
</evidence>
<feature type="signal peptide" evidence="2">
    <location>
        <begin position="1"/>
        <end position="20"/>
    </location>
</feature>
<name>A0A6A5Y7G2_9PLEO</name>
<evidence type="ECO:0000256" key="1">
    <source>
        <dbReference type="SAM" id="MobiDB-lite"/>
    </source>
</evidence>
<evidence type="ECO:0000256" key="2">
    <source>
        <dbReference type="SAM" id="SignalP"/>
    </source>
</evidence>
<sequence length="86" mass="8841">MRFNLIAVTLAVGLSSFVGAAPVAQAAVAEPTATSSILALATATSAPETEPEVTDENGGKWSEEATDCPAFMARPKGTIQAKRCVF</sequence>